<dbReference type="InterPro" id="IPR033116">
    <property type="entry name" value="TRYPSIN_SER"/>
</dbReference>
<feature type="chain" id="PRO_5041445664" description="Peptidase S1 domain-containing protein" evidence="3">
    <location>
        <begin position="18"/>
        <end position="300"/>
    </location>
</feature>
<dbReference type="GO" id="GO:0004252">
    <property type="term" value="F:serine-type endopeptidase activity"/>
    <property type="evidence" value="ECO:0007669"/>
    <property type="project" value="InterPro"/>
</dbReference>
<dbReference type="EMBL" id="JAUCMV010000002">
    <property type="protein sequence ID" value="KAK0418450.1"/>
    <property type="molecule type" value="Genomic_DNA"/>
</dbReference>
<dbReference type="SUPFAM" id="SSF50494">
    <property type="entry name" value="Trypsin-like serine proteases"/>
    <property type="match status" value="1"/>
</dbReference>
<dbReference type="PROSITE" id="PS50240">
    <property type="entry name" value="TRYPSIN_DOM"/>
    <property type="match status" value="1"/>
</dbReference>
<keyword evidence="6" id="KW-1185">Reference proteome</keyword>
<keyword evidence="2" id="KW-0720">Serine protease</keyword>
<proteinExistence type="predicted"/>
<dbReference type="InterPro" id="IPR001254">
    <property type="entry name" value="Trypsin_dom"/>
</dbReference>
<feature type="signal peptide" evidence="3">
    <location>
        <begin position="1"/>
        <end position="17"/>
    </location>
</feature>
<dbReference type="InterPro" id="IPR001314">
    <property type="entry name" value="Peptidase_S1A"/>
</dbReference>
<dbReference type="Pfam" id="PF00089">
    <property type="entry name" value="Trypsin"/>
    <property type="match status" value="1"/>
</dbReference>
<organism evidence="5 6">
    <name type="scientific">Steinernema hermaphroditum</name>
    <dbReference type="NCBI Taxonomy" id="289476"/>
    <lineage>
        <taxon>Eukaryota</taxon>
        <taxon>Metazoa</taxon>
        <taxon>Ecdysozoa</taxon>
        <taxon>Nematoda</taxon>
        <taxon>Chromadorea</taxon>
        <taxon>Rhabditida</taxon>
        <taxon>Tylenchina</taxon>
        <taxon>Panagrolaimomorpha</taxon>
        <taxon>Strongyloidoidea</taxon>
        <taxon>Steinernematidae</taxon>
        <taxon>Steinernema</taxon>
    </lineage>
</organism>
<evidence type="ECO:0000256" key="1">
    <source>
        <dbReference type="ARBA" id="ARBA00023157"/>
    </source>
</evidence>
<evidence type="ECO:0000313" key="6">
    <source>
        <dbReference type="Proteomes" id="UP001175271"/>
    </source>
</evidence>
<dbReference type="InterPro" id="IPR018114">
    <property type="entry name" value="TRYPSIN_HIS"/>
</dbReference>
<dbReference type="PROSITE" id="PS00134">
    <property type="entry name" value="TRYPSIN_HIS"/>
    <property type="match status" value="1"/>
</dbReference>
<evidence type="ECO:0000313" key="5">
    <source>
        <dbReference type="EMBL" id="KAK0418450.1"/>
    </source>
</evidence>
<keyword evidence="1" id="KW-1015">Disulfide bond</keyword>
<dbReference type="PANTHER" id="PTHR24252">
    <property type="entry name" value="ACROSIN-RELATED"/>
    <property type="match status" value="1"/>
</dbReference>
<evidence type="ECO:0000256" key="3">
    <source>
        <dbReference type="SAM" id="SignalP"/>
    </source>
</evidence>
<sequence>MWILLLALLFVLTTSRSVEKDVKIDEPVLFSADPEESMELLKKGRVNVSNLIYGGTKARPGQFPQHAFVMFKDASEGYYSVCGGTLISRTHVLTAAHCSWGSSIAGSRIMVGGLNNQEHSGSDQWRNVRRIVHHPGYRPRRIGDDIAVVEFSPAVTLNRNTKLARIATDDSKLLRIRKSYVTGYGTVTWEPQPRSSQVLLWSEITLFSPSECRQKLEGAMNNKQICAGAKNKGAGQGDSGGPIQVLSNKQLWQVGLTSFGGTTSHYDDEHNQDRFPTVFTRVSSYCDFLSKSTNGAFRCQ</sequence>
<dbReference type="PROSITE" id="PS00135">
    <property type="entry name" value="TRYPSIN_SER"/>
    <property type="match status" value="1"/>
</dbReference>
<protein>
    <recommendedName>
        <fullName evidence="4">Peptidase S1 domain-containing protein</fullName>
    </recommendedName>
</protein>
<evidence type="ECO:0000259" key="4">
    <source>
        <dbReference type="PROSITE" id="PS50240"/>
    </source>
</evidence>
<dbReference type="AlphaFoldDB" id="A0AA39I5Z0"/>
<name>A0AA39I5Z0_9BILA</name>
<dbReference type="GO" id="GO:0006508">
    <property type="term" value="P:proteolysis"/>
    <property type="evidence" value="ECO:0007669"/>
    <property type="project" value="UniProtKB-KW"/>
</dbReference>
<dbReference type="InterPro" id="IPR043504">
    <property type="entry name" value="Peptidase_S1_PA_chymotrypsin"/>
</dbReference>
<accession>A0AA39I5Z0</accession>
<dbReference type="SMART" id="SM00020">
    <property type="entry name" value="Tryp_SPc"/>
    <property type="match status" value="1"/>
</dbReference>
<evidence type="ECO:0000256" key="2">
    <source>
        <dbReference type="RuleBase" id="RU363034"/>
    </source>
</evidence>
<feature type="domain" description="Peptidase S1" evidence="4">
    <location>
        <begin position="52"/>
        <end position="294"/>
    </location>
</feature>
<dbReference type="PRINTS" id="PR00722">
    <property type="entry name" value="CHYMOTRYPSIN"/>
</dbReference>
<dbReference type="Gene3D" id="2.40.10.10">
    <property type="entry name" value="Trypsin-like serine proteases"/>
    <property type="match status" value="1"/>
</dbReference>
<dbReference type="PANTHER" id="PTHR24252:SF7">
    <property type="entry name" value="HYALIN"/>
    <property type="match status" value="1"/>
</dbReference>
<dbReference type="FunFam" id="2.40.10.10:FF:000068">
    <property type="entry name" value="transmembrane protease serine 2"/>
    <property type="match status" value="1"/>
</dbReference>
<gene>
    <name evidence="5" type="ORF">QR680_013564</name>
</gene>
<keyword evidence="2" id="KW-0378">Hydrolase</keyword>
<dbReference type="InterPro" id="IPR009003">
    <property type="entry name" value="Peptidase_S1_PA"/>
</dbReference>
<dbReference type="CDD" id="cd00190">
    <property type="entry name" value="Tryp_SPc"/>
    <property type="match status" value="1"/>
</dbReference>
<keyword evidence="3" id="KW-0732">Signal</keyword>
<dbReference type="Proteomes" id="UP001175271">
    <property type="component" value="Unassembled WGS sequence"/>
</dbReference>
<reference evidence="5" key="1">
    <citation type="submission" date="2023-06" db="EMBL/GenBank/DDBJ databases">
        <title>Genomic analysis of the entomopathogenic nematode Steinernema hermaphroditum.</title>
        <authorList>
            <person name="Schwarz E.M."/>
            <person name="Heppert J.K."/>
            <person name="Baniya A."/>
            <person name="Schwartz H.T."/>
            <person name="Tan C.-H."/>
            <person name="Antoshechkin I."/>
            <person name="Sternberg P.W."/>
            <person name="Goodrich-Blair H."/>
            <person name="Dillman A.R."/>
        </authorList>
    </citation>
    <scope>NUCLEOTIDE SEQUENCE</scope>
    <source>
        <strain evidence="5">PS9179</strain>
        <tissue evidence="5">Whole animal</tissue>
    </source>
</reference>
<comment type="caution">
    <text evidence="5">The sequence shown here is derived from an EMBL/GenBank/DDBJ whole genome shotgun (WGS) entry which is preliminary data.</text>
</comment>
<keyword evidence="2" id="KW-0645">Protease</keyword>